<dbReference type="EMBL" id="CAJVQB010033741">
    <property type="protein sequence ID" value="CAG8820207.1"/>
    <property type="molecule type" value="Genomic_DNA"/>
</dbReference>
<comment type="caution">
    <text evidence="1">The sequence shown here is derived from an EMBL/GenBank/DDBJ whole genome shotgun (WGS) entry which is preliminary data.</text>
</comment>
<accession>A0ABN7W7B8</accession>
<keyword evidence="2" id="KW-1185">Reference proteome</keyword>
<evidence type="ECO:0000313" key="2">
    <source>
        <dbReference type="Proteomes" id="UP000789901"/>
    </source>
</evidence>
<evidence type="ECO:0000313" key="1">
    <source>
        <dbReference type="EMBL" id="CAG8820207.1"/>
    </source>
</evidence>
<dbReference type="Proteomes" id="UP000789901">
    <property type="component" value="Unassembled WGS sequence"/>
</dbReference>
<sequence length="161" mass="18760">NHISLVIAEESVSFEKCKEIPLNQKDDHIELTLWINKAHKYLLKQIGDANAEELLECTDNYIIENCSKKMKEKCVILDYKDDKVKAIKIKYINTVYIAALLCILRAVEYKIKKNNRSFKVSKIICMDVPVVDIRIVKDEKNIFNVISNEFDNIINIRKLSK</sequence>
<reference evidence="1 2" key="1">
    <citation type="submission" date="2021-06" db="EMBL/GenBank/DDBJ databases">
        <authorList>
            <person name="Kallberg Y."/>
            <person name="Tangrot J."/>
            <person name="Rosling A."/>
        </authorList>
    </citation>
    <scope>NUCLEOTIDE SEQUENCE [LARGE SCALE GENOMIC DNA]</scope>
    <source>
        <strain evidence="1 2">120-4 pot B 10/14</strain>
    </source>
</reference>
<name>A0ABN7W7B8_GIGMA</name>
<gene>
    <name evidence="1" type="ORF">GMARGA_LOCUS27509</name>
</gene>
<feature type="non-terminal residue" evidence="1">
    <location>
        <position position="1"/>
    </location>
</feature>
<organism evidence="1 2">
    <name type="scientific">Gigaspora margarita</name>
    <dbReference type="NCBI Taxonomy" id="4874"/>
    <lineage>
        <taxon>Eukaryota</taxon>
        <taxon>Fungi</taxon>
        <taxon>Fungi incertae sedis</taxon>
        <taxon>Mucoromycota</taxon>
        <taxon>Glomeromycotina</taxon>
        <taxon>Glomeromycetes</taxon>
        <taxon>Diversisporales</taxon>
        <taxon>Gigasporaceae</taxon>
        <taxon>Gigaspora</taxon>
    </lineage>
</organism>
<feature type="non-terminal residue" evidence="1">
    <location>
        <position position="161"/>
    </location>
</feature>
<protein>
    <submittedName>
        <fullName evidence="1">10314_t:CDS:1</fullName>
    </submittedName>
</protein>
<proteinExistence type="predicted"/>